<dbReference type="EMBL" id="PJQY01001992">
    <property type="protein sequence ID" value="PQP97260.1"/>
    <property type="molecule type" value="Genomic_DNA"/>
</dbReference>
<evidence type="ECO:0000313" key="2">
    <source>
        <dbReference type="Proteomes" id="UP000250321"/>
    </source>
</evidence>
<protein>
    <submittedName>
        <fullName evidence="1">Uncharacterized protein</fullName>
    </submittedName>
</protein>
<sequence length="61" mass="6465">MAKFDEGKKVTVPVGLRGGILPCMPKSLGSLDSLLGTSSQQPPCVDFQRSSVICPQTKCQV</sequence>
<dbReference type="Proteomes" id="UP000250321">
    <property type="component" value="Unassembled WGS sequence"/>
</dbReference>
<proteinExistence type="predicted"/>
<dbReference type="AlphaFoldDB" id="A0A314XZR7"/>
<organism evidence="1 2">
    <name type="scientific">Prunus yedoensis var. nudiflora</name>
    <dbReference type="NCBI Taxonomy" id="2094558"/>
    <lineage>
        <taxon>Eukaryota</taxon>
        <taxon>Viridiplantae</taxon>
        <taxon>Streptophyta</taxon>
        <taxon>Embryophyta</taxon>
        <taxon>Tracheophyta</taxon>
        <taxon>Spermatophyta</taxon>
        <taxon>Magnoliopsida</taxon>
        <taxon>eudicotyledons</taxon>
        <taxon>Gunneridae</taxon>
        <taxon>Pentapetalae</taxon>
        <taxon>rosids</taxon>
        <taxon>fabids</taxon>
        <taxon>Rosales</taxon>
        <taxon>Rosaceae</taxon>
        <taxon>Amygdaloideae</taxon>
        <taxon>Amygdaleae</taxon>
        <taxon>Prunus</taxon>
    </lineage>
</organism>
<comment type="caution">
    <text evidence="1">The sequence shown here is derived from an EMBL/GenBank/DDBJ whole genome shotgun (WGS) entry which is preliminary data.</text>
</comment>
<gene>
    <name evidence="1" type="ORF">Pyn_39239</name>
</gene>
<accession>A0A314XZR7</accession>
<evidence type="ECO:0000313" key="1">
    <source>
        <dbReference type="EMBL" id="PQP97260.1"/>
    </source>
</evidence>
<name>A0A314XZR7_PRUYE</name>
<reference evidence="1 2" key="1">
    <citation type="submission" date="2018-02" db="EMBL/GenBank/DDBJ databases">
        <title>Draft genome of wild Prunus yedoensis var. nudiflora.</title>
        <authorList>
            <person name="Baek S."/>
            <person name="Kim J.-H."/>
            <person name="Choi K."/>
            <person name="Kim G.-B."/>
            <person name="Cho A."/>
            <person name="Jang H."/>
            <person name="Shin C.-H."/>
            <person name="Yu H.-J."/>
            <person name="Mun J.-H."/>
        </authorList>
    </citation>
    <scope>NUCLEOTIDE SEQUENCE [LARGE SCALE GENOMIC DNA]</scope>
    <source>
        <strain evidence="2">cv. Jeju island</strain>
        <tissue evidence="1">Leaf</tissue>
    </source>
</reference>
<keyword evidence="2" id="KW-1185">Reference proteome</keyword>